<organism evidence="2 3">
    <name type="scientific">Cephalotrichum gorgonifer</name>
    <dbReference type="NCBI Taxonomy" id="2041049"/>
    <lineage>
        <taxon>Eukaryota</taxon>
        <taxon>Fungi</taxon>
        <taxon>Dikarya</taxon>
        <taxon>Ascomycota</taxon>
        <taxon>Pezizomycotina</taxon>
        <taxon>Sordariomycetes</taxon>
        <taxon>Hypocreomycetidae</taxon>
        <taxon>Microascales</taxon>
        <taxon>Microascaceae</taxon>
        <taxon>Cephalotrichum</taxon>
    </lineage>
</organism>
<gene>
    <name evidence="2" type="ORF">DNG_09859</name>
</gene>
<dbReference type="AlphaFoldDB" id="A0AAE8N8X6"/>
<name>A0AAE8N8X6_9PEZI</name>
<dbReference type="Proteomes" id="UP001187682">
    <property type="component" value="Unassembled WGS sequence"/>
</dbReference>
<proteinExistence type="predicted"/>
<protein>
    <submittedName>
        <fullName evidence="2">Uncharacterized protein</fullName>
    </submittedName>
</protein>
<keyword evidence="3" id="KW-1185">Reference proteome</keyword>
<dbReference type="EMBL" id="ONZQ02000019">
    <property type="protein sequence ID" value="SPO07165.1"/>
    <property type="molecule type" value="Genomic_DNA"/>
</dbReference>
<evidence type="ECO:0000256" key="1">
    <source>
        <dbReference type="SAM" id="MobiDB-lite"/>
    </source>
</evidence>
<feature type="compositionally biased region" description="Basic and acidic residues" evidence="1">
    <location>
        <begin position="61"/>
        <end position="73"/>
    </location>
</feature>
<reference evidence="2" key="1">
    <citation type="submission" date="2018-03" db="EMBL/GenBank/DDBJ databases">
        <authorList>
            <person name="Guldener U."/>
        </authorList>
    </citation>
    <scope>NUCLEOTIDE SEQUENCE</scope>
</reference>
<feature type="region of interest" description="Disordered" evidence="1">
    <location>
        <begin position="1"/>
        <end position="185"/>
    </location>
</feature>
<evidence type="ECO:0000313" key="2">
    <source>
        <dbReference type="EMBL" id="SPO07165.1"/>
    </source>
</evidence>
<sequence length="185" mass="19587">MGKAETVPGQASRSGVPSASLEVRSPRHGALTPSPPAKDTRAGRVPSLASNATSPTEDTEPSQRSDPPARQKYPEPSVKAADNPWPSVNSSLPTRHDGDPGGPRHALWSPGGPSPGRKRAPAVAGDDERDDAGRDRRKRRATDGQSAVGPSPGRKRSFPGGSDDERDEVGRDRRKRRVTDGGRIV</sequence>
<evidence type="ECO:0000313" key="3">
    <source>
        <dbReference type="Proteomes" id="UP001187682"/>
    </source>
</evidence>
<accession>A0AAE8N8X6</accession>
<comment type="caution">
    <text evidence="2">The sequence shown here is derived from an EMBL/GenBank/DDBJ whole genome shotgun (WGS) entry which is preliminary data.</text>
</comment>